<evidence type="ECO:0000256" key="7">
    <source>
        <dbReference type="SAM" id="Phobius"/>
    </source>
</evidence>
<dbReference type="SUPFAM" id="SSF103473">
    <property type="entry name" value="MFS general substrate transporter"/>
    <property type="match status" value="1"/>
</dbReference>
<feature type="transmembrane region" description="Helical" evidence="7">
    <location>
        <begin position="417"/>
        <end position="437"/>
    </location>
</feature>
<evidence type="ECO:0000256" key="3">
    <source>
        <dbReference type="ARBA" id="ARBA00022597"/>
    </source>
</evidence>
<keyword evidence="10" id="KW-1185">Reference proteome</keyword>
<feature type="transmembrane region" description="Helical" evidence="7">
    <location>
        <begin position="322"/>
        <end position="340"/>
    </location>
</feature>
<name>A0A975IZI3_9BACT</name>
<keyword evidence="3" id="KW-0762">Sugar transport</keyword>
<dbReference type="InterPro" id="IPR011701">
    <property type="entry name" value="MFS"/>
</dbReference>
<feature type="transmembrane region" description="Helical" evidence="7">
    <location>
        <begin position="193"/>
        <end position="214"/>
    </location>
</feature>
<feature type="transmembrane region" description="Helical" evidence="7">
    <location>
        <begin position="38"/>
        <end position="54"/>
    </location>
</feature>
<reference evidence="9" key="1">
    <citation type="submission" date="2021-04" db="EMBL/GenBank/DDBJ databases">
        <title>Luteolibacter sp. 32A isolated from the skin of an Anderson's salamander (Ambystoma andersonii).</title>
        <authorList>
            <person name="Spergser J."/>
            <person name="Busse H.-J."/>
        </authorList>
    </citation>
    <scope>NUCLEOTIDE SEQUENCE</scope>
    <source>
        <strain evidence="9">32A</strain>
    </source>
</reference>
<keyword evidence="2" id="KW-0813">Transport</keyword>
<feature type="transmembrane region" description="Helical" evidence="7">
    <location>
        <begin position="290"/>
        <end position="310"/>
    </location>
</feature>
<dbReference type="PANTHER" id="PTHR43184">
    <property type="entry name" value="MAJOR FACILITATOR SUPERFAMILY TRANSPORTER 16, ISOFORM B"/>
    <property type="match status" value="1"/>
</dbReference>
<gene>
    <name evidence="9" type="ORF">KBB96_19095</name>
</gene>
<feature type="transmembrane region" description="Helical" evidence="7">
    <location>
        <begin position="347"/>
        <end position="365"/>
    </location>
</feature>
<feature type="domain" description="Major facilitator superfamily (MFS) profile" evidence="8">
    <location>
        <begin position="40"/>
        <end position="440"/>
    </location>
</feature>
<evidence type="ECO:0000256" key="4">
    <source>
        <dbReference type="ARBA" id="ARBA00022692"/>
    </source>
</evidence>
<comment type="subcellular location">
    <subcellularLocation>
        <location evidence="1">Membrane</location>
        <topology evidence="1">Multi-pass membrane protein</topology>
    </subcellularLocation>
</comment>
<accession>A0A975IZI3</accession>
<dbReference type="PIRSF" id="PIRSF002808">
    <property type="entry name" value="Hexose_phosphate_transp"/>
    <property type="match status" value="1"/>
</dbReference>
<dbReference type="InterPro" id="IPR036259">
    <property type="entry name" value="MFS_trans_sf"/>
</dbReference>
<protein>
    <submittedName>
        <fullName evidence="9">MFS transporter</fullName>
    </submittedName>
</protein>
<dbReference type="EMBL" id="CP073100">
    <property type="protein sequence ID" value="QUE50953.1"/>
    <property type="molecule type" value="Genomic_DNA"/>
</dbReference>
<evidence type="ECO:0000256" key="5">
    <source>
        <dbReference type="ARBA" id="ARBA00022989"/>
    </source>
</evidence>
<dbReference type="InterPro" id="IPR000849">
    <property type="entry name" value="Sugar_P_transporter"/>
</dbReference>
<dbReference type="PROSITE" id="PS50850">
    <property type="entry name" value="MFS"/>
    <property type="match status" value="1"/>
</dbReference>
<evidence type="ECO:0000313" key="10">
    <source>
        <dbReference type="Proteomes" id="UP000676169"/>
    </source>
</evidence>
<dbReference type="GO" id="GO:0022857">
    <property type="term" value="F:transmembrane transporter activity"/>
    <property type="evidence" value="ECO:0007669"/>
    <property type="project" value="InterPro"/>
</dbReference>
<dbReference type="InterPro" id="IPR020846">
    <property type="entry name" value="MFS_dom"/>
</dbReference>
<evidence type="ECO:0000256" key="2">
    <source>
        <dbReference type="ARBA" id="ARBA00022448"/>
    </source>
</evidence>
<dbReference type="PANTHER" id="PTHR43184:SF12">
    <property type="entry name" value="SUGAR PHOSPHATE EXCHANGER 3"/>
    <property type="match status" value="1"/>
</dbReference>
<proteinExistence type="predicted"/>
<feature type="transmembrane region" description="Helical" evidence="7">
    <location>
        <begin position="74"/>
        <end position="96"/>
    </location>
</feature>
<evidence type="ECO:0000259" key="8">
    <source>
        <dbReference type="PROSITE" id="PS50850"/>
    </source>
</evidence>
<dbReference type="Pfam" id="PF07690">
    <property type="entry name" value="MFS_1"/>
    <property type="match status" value="1"/>
</dbReference>
<feature type="transmembrane region" description="Helical" evidence="7">
    <location>
        <begin position="108"/>
        <end position="135"/>
    </location>
</feature>
<keyword evidence="4 7" id="KW-0812">Transmembrane</keyword>
<dbReference type="KEGG" id="lamb:KBB96_19095"/>
<dbReference type="RefSeq" id="WP_211631092.1">
    <property type="nucleotide sequence ID" value="NZ_CP073100.1"/>
</dbReference>
<dbReference type="Gene3D" id="1.20.1250.20">
    <property type="entry name" value="MFS general substrate transporter like domains"/>
    <property type="match status" value="2"/>
</dbReference>
<dbReference type="GO" id="GO:0016020">
    <property type="term" value="C:membrane"/>
    <property type="evidence" value="ECO:0007669"/>
    <property type="project" value="UniProtKB-SubCell"/>
</dbReference>
<feature type="transmembrane region" description="Helical" evidence="7">
    <location>
        <begin position="253"/>
        <end position="278"/>
    </location>
</feature>
<sequence>MKRRRHSRYGFPMDQSVSISPAGLEAGSARRAPLSMQTRMVVLSYLAYFFYYFTRKHLGVATGALIDAGYSKQLIGDANFGFSLLYMIGQGVSGYLGDRIGPRITICAGMILSALATLAFGVFPLMGLLIVTYTLNGFFQATGWSNTCKVVSSWVSPLKRGRVMGFWLTCYIFGSLSATALAGWTVQHYGWKHLFQAAGLIVLVVGIVQGLFLINRPKDAGYDEEEDDIRPGATRQPEAREKSFSEVIRHPSVLLLGISYTGIKFIRYTFFAWLPLYLREVAKAGNDTAAYTSLAFEIGGVIGLLPSGYIAARWFPDNRTRLAFVALLIMTLVVVLYRQLGGAAGSNLFAHGMGLAGIGAFLYIADSIVSGTAAQDLGGAAKTASVAGVINGIGSIGALCSAKVPIWLEERWGWDSIFVAFIVISIVSCIAIAPVAFKKRLDPI</sequence>
<dbReference type="AlphaFoldDB" id="A0A975IZI3"/>
<evidence type="ECO:0000256" key="6">
    <source>
        <dbReference type="ARBA" id="ARBA00023136"/>
    </source>
</evidence>
<keyword evidence="5 7" id="KW-1133">Transmembrane helix</keyword>
<keyword evidence="6 7" id="KW-0472">Membrane</keyword>
<feature type="transmembrane region" description="Helical" evidence="7">
    <location>
        <begin position="164"/>
        <end position="186"/>
    </location>
</feature>
<organism evidence="9 10">
    <name type="scientific">Luteolibacter ambystomatis</name>
    <dbReference type="NCBI Taxonomy" id="2824561"/>
    <lineage>
        <taxon>Bacteria</taxon>
        <taxon>Pseudomonadati</taxon>
        <taxon>Verrucomicrobiota</taxon>
        <taxon>Verrucomicrobiia</taxon>
        <taxon>Verrucomicrobiales</taxon>
        <taxon>Verrucomicrobiaceae</taxon>
        <taxon>Luteolibacter</taxon>
    </lineage>
</organism>
<evidence type="ECO:0000313" key="9">
    <source>
        <dbReference type="EMBL" id="QUE50953.1"/>
    </source>
</evidence>
<dbReference type="Proteomes" id="UP000676169">
    <property type="component" value="Chromosome"/>
</dbReference>
<evidence type="ECO:0000256" key="1">
    <source>
        <dbReference type="ARBA" id="ARBA00004141"/>
    </source>
</evidence>